<dbReference type="AlphaFoldDB" id="A0A843TFV2"/>
<accession>A0A843TFV2</accession>
<dbReference type="EMBL" id="NMUH01000027">
    <property type="protein sequence ID" value="MQL69037.1"/>
    <property type="molecule type" value="Genomic_DNA"/>
</dbReference>
<organism evidence="1 2">
    <name type="scientific">Colocasia esculenta</name>
    <name type="common">Wild taro</name>
    <name type="synonym">Arum esculentum</name>
    <dbReference type="NCBI Taxonomy" id="4460"/>
    <lineage>
        <taxon>Eukaryota</taxon>
        <taxon>Viridiplantae</taxon>
        <taxon>Streptophyta</taxon>
        <taxon>Embryophyta</taxon>
        <taxon>Tracheophyta</taxon>
        <taxon>Spermatophyta</taxon>
        <taxon>Magnoliopsida</taxon>
        <taxon>Liliopsida</taxon>
        <taxon>Araceae</taxon>
        <taxon>Aroideae</taxon>
        <taxon>Colocasieae</taxon>
        <taxon>Colocasia</taxon>
    </lineage>
</organism>
<protein>
    <submittedName>
        <fullName evidence="1">Uncharacterized protein</fullName>
    </submittedName>
</protein>
<reference evidence="1" key="1">
    <citation type="submission" date="2017-07" db="EMBL/GenBank/DDBJ databases">
        <title>Taro Niue Genome Assembly and Annotation.</title>
        <authorList>
            <person name="Atibalentja N."/>
            <person name="Keating K."/>
            <person name="Fields C.J."/>
        </authorList>
    </citation>
    <scope>NUCLEOTIDE SEQUENCE</scope>
    <source>
        <strain evidence="1">Niue_2</strain>
        <tissue evidence="1">Leaf</tissue>
    </source>
</reference>
<feature type="non-terminal residue" evidence="1">
    <location>
        <position position="156"/>
    </location>
</feature>
<evidence type="ECO:0000313" key="1">
    <source>
        <dbReference type="EMBL" id="MQL69037.1"/>
    </source>
</evidence>
<proteinExistence type="predicted"/>
<keyword evidence="2" id="KW-1185">Reference proteome</keyword>
<gene>
    <name evidence="1" type="ORF">Taro_001288</name>
</gene>
<sequence length="156" mass="17213">MKLVIRRLNANGEILCEVQQELQDMRVELGSLRTMVTDLAHLVRTHLIPTAPGNIHVVSPRTQKAQSPIAGPQIEVGPSGQEKNSEVKRAQLRVVPGWVTFLGSLPTGTVVGPVCWLGRQKWYQSLAQPEVQELSATQGKVLRYGSHLLKPYFLGS</sequence>
<comment type="caution">
    <text evidence="1">The sequence shown here is derived from an EMBL/GenBank/DDBJ whole genome shotgun (WGS) entry which is preliminary data.</text>
</comment>
<dbReference type="Proteomes" id="UP000652761">
    <property type="component" value="Unassembled WGS sequence"/>
</dbReference>
<name>A0A843TFV2_COLES</name>
<evidence type="ECO:0000313" key="2">
    <source>
        <dbReference type="Proteomes" id="UP000652761"/>
    </source>
</evidence>